<evidence type="ECO:0000313" key="1">
    <source>
        <dbReference type="EMBL" id="MPL54594.1"/>
    </source>
</evidence>
<dbReference type="EMBL" id="VSSQ01000001">
    <property type="protein sequence ID" value="MPL54594.1"/>
    <property type="molecule type" value="Genomic_DNA"/>
</dbReference>
<reference evidence="1" key="1">
    <citation type="submission" date="2019-08" db="EMBL/GenBank/DDBJ databases">
        <authorList>
            <person name="Kucharzyk K."/>
            <person name="Murdoch R.W."/>
            <person name="Higgins S."/>
            <person name="Loffler F."/>
        </authorList>
    </citation>
    <scope>NUCLEOTIDE SEQUENCE</scope>
</reference>
<dbReference type="AlphaFoldDB" id="A0A644SIR8"/>
<dbReference type="PROSITE" id="PS51257">
    <property type="entry name" value="PROKAR_LIPOPROTEIN"/>
    <property type="match status" value="1"/>
</dbReference>
<gene>
    <name evidence="1" type="ORF">SDC9_00060</name>
</gene>
<sequence>MRNTINLLFALLLLTSCSVEKVNLSPLSNSFSSYSTQTSFSEQTYKSMERVSYLSEITNTLTEFPVFKNQKLNAEIYKMKLHISDYIYSIKQNNKAEQTKAYKNYTNSYKTIQTLKTSLPKDDLELLNRYLAKIKTNISLIDSFDSTESK</sequence>
<proteinExistence type="predicted"/>
<organism evidence="1">
    <name type="scientific">bioreactor metagenome</name>
    <dbReference type="NCBI Taxonomy" id="1076179"/>
    <lineage>
        <taxon>unclassified sequences</taxon>
        <taxon>metagenomes</taxon>
        <taxon>ecological metagenomes</taxon>
    </lineage>
</organism>
<comment type="caution">
    <text evidence="1">The sequence shown here is derived from an EMBL/GenBank/DDBJ whole genome shotgun (WGS) entry which is preliminary data.</text>
</comment>
<name>A0A644SIR8_9ZZZZ</name>
<protein>
    <submittedName>
        <fullName evidence="1">Uncharacterized protein</fullName>
    </submittedName>
</protein>
<accession>A0A644SIR8</accession>